<evidence type="ECO:0000313" key="2">
    <source>
        <dbReference type="EMBL" id="QQF81532.1"/>
    </source>
</evidence>
<dbReference type="GO" id="GO:0003676">
    <property type="term" value="F:nucleic acid binding"/>
    <property type="evidence" value="ECO:0007669"/>
    <property type="project" value="InterPro"/>
</dbReference>
<proteinExistence type="predicted"/>
<dbReference type="AlphaFoldDB" id="A0A9Q7E7A2"/>
<name>A0A9Q7E7A2_HISSO</name>
<feature type="domain" description="DUF5655" evidence="1">
    <location>
        <begin position="195"/>
        <end position="302"/>
    </location>
</feature>
<dbReference type="Gene3D" id="3.40.1350.10">
    <property type="match status" value="1"/>
</dbReference>
<dbReference type="InterPro" id="IPR011856">
    <property type="entry name" value="tRNA_endonuc-like_dom_sf"/>
</dbReference>
<dbReference type="Pfam" id="PF18899">
    <property type="entry name" value="DUF5655"/>
    <property type="match status" value="1"/>
</dbReference>
<organism evidence="2 3">
    <name type="scientific">Histophilus somni</name>
    <name type="common">Haemophilus somnus</name>
    <dbReference type="NCBI Taxonomy" id="731"/>
    <lineage>
        <taxon>Bacteria</taxon>
        <taxon>Pseudomonadati</taxon>
        <taxon>Pseudomonadota</taxon>
        <taxon>Gammaproteobacteria</taxon>
        <taxon>Pasteurellales</taxon>
        <taxon>Pasteurellaceae</taxon>
        <taxon>Histophilus</taxon>
    </lineage>
</organism>
<dbReference type="OrthoDB" id="9798761at2"/>
<protein>
    <recommendedName>
        <fullName evidence="1">DUF5655 domain-containing protein</fullName>
    </recommendedName>
</protein>
<gene>
    <name evidence="2" type="ORF">JFL49_05390</name>
</gene>
<reference evidence="2 3" key="1">
    <citation type="submission" date="2020-12" db="EMBL/GenBank/DDBJ databases">
        <title>ASc-MMNZ-VFA-070.</title>
        <authorList>
            <person name="Schryvers A."/>
            <person name="Mostafa Nazari M."/>
            <person name="Farshchi Andisi V."/>
            <person name="Timsit E."/>
            <person name="Walter Morck D."/>
        </authorList>
    </citation>
    <scope>NUCLEOTIDE SEQUENCE [LARGE SCALE GENOMIC DNA]</scope>
    <source>
        <strain evidence="2 3">ASc-MMNZ-VFA-070</strain>
    </source>
</reference>
<keyword evidence="3" id="KW-1185">Reference proteome</keyword>
<dbReference type="InterPro" id="IPR043714">
    <property type="entry name" value="DUF5655"/>
</dbReference>
<accession>A0A9Q7E7A2</accession>
<evidence type="ECO:0000259" key="1">
    <source>
        <dbReference type="Pfam" id="PF18899"/>
    </source>
</evidence>
<dbReference type="EMBL" id="CP066558">
    <property type="protein sequence ID" value="QQF81532.1"/>
    <property type="molecule type" value="Genomic_DNA"/>
</dbReference>
<evidence type="ECO:0000313" key="3">
    <source>
        <dbReference type="Proteomes" id="UP000595373"/>
    </source>
</evidence>
<dbReference type="Proteomes" id="UP000595373">
    <property type="component" value="Chromosome"/>
</dbReference>
<dbReference type="RefSeq" id="WP_075293864.1">
    <property type="nucleotide sequence ID" value="NZ_CP018802.1"/>
</dbReference>
<sequence>MLVFKKEKKEKLSLLEEIPFKLEKDIQRLFEQNLSEITSYDFVKSEFSIKNYRIDTLAFDEESNSFVIIEYKRNQNISLVDQGISYLNLMLDNKGEFILEYNEKNETKSLKRNEVDWSQSKIIFVSPSFTDFQIQATNFKDLPIELWEINQFNQDIITIKQIKKSKSAPSVKQIKVTQDSSLDKLTKEIKIYTEQEHLENQSDEIKELYDEFKQAILKLDSEIEIVAKKVYIAFKKKSNIVDIQIKKKNLKLWINLSKGKLDDPKKLAVEVDKKGHHGNGDYELTIKNTDNIEYIMSLVKQAV</sequence>